<dbReference type="EMBL" id="LCBA01000013">
    <property type="protein sequence ID" value="KKS01017.1"/>
    <property type="molecule type" value="Genomic_DNA"/>
</dbReference>
<dbReference type="GO" id="GO:0006412">
    <property type="term" value="P:translation"/>
    <property type="evidence" value="ECO:0007669"/>
    <property type="project" value="UniProtKB-UniRule"/>
</dbReference>
<dbReference type="SUPFAM" id="SSF46992">
    <property type="entry name" value="Ribosomal protein S20"/>
    <property type="match status" value="1"/>
</dbReference>
<evidence type="ECO:0000256" key="8">
    <source>
        <dbReference type="SAM" id="MobiDB-lite"/>
    </source>
</evidence>
<keyword evidence="5 7" id="KW-0687">Ribonucleoprotein</keyword>
<comment type="similarity">
    <text evidence="1 7">Belongs to the bacterial ribosomal protein bS20 family.</text>
</comment>
<evidence type="ECO:0000256" key="6">
    <source>
        <dbReference type="ARBA" id="ARBA00035136"/>
    </source>
</evidence>
<evidence type="ECO:0000256" key="1">
    <source>
        <dbReference type="ARBA" id="ARBA00007634"/>
    </source>
</evidence>
<dbReference type="Pfam" id="PF01649">
    <property type="entry name" value="Ribosomal_S20p"/>
    <property type="match status" value="1"/>
</dbReference>
<dbReference type="InterPro" id="IPR036510">
    <property type="entry name" value="Ribosomal_bS20_sf"/>
</dbReference>
<evidence type="ECO:0000256" key="5">
    <source>
        <dbReference type="ARBA" id="ARBA00023274"/>
    </source>
</evidence>
<name>A0A0G0VMZ7_9BACT</name>
<accession>A0A0G0VMZ7</accession>
<dbReference type="HAMAP" id="MF_00500">
    <property type="entry name" value="Ribosomal_bS20"/>
    <property type="match status" value="1"/>
</dbReference>
<dbReference type="Gene3D" id="1.20.58.110">
    <property type="entry name" value="Ribosomal protein S20"/>
    <property type="match status" value="1"/>
</dbReference>
<keyword evidence="2 7" id="KW-0699">rRNA-binding</keyword>
<feature type="region of interest" description="Disordered" evidence="8">
    <location>
        <begin position="69"/>
        <end position="88"/>
    </location>
</feature>
<evidence type="ECO:0000313" key="9">
    <source>
        <dbReference type="EMBL" id="KKS01017.1"/>
    </source>
</evidence>
<sequence>MPITKSAEKALRQSKKRRTVNLRKINAYKTVVKEFKKLSASGKKDDMQKLLPKLYKKLDKATKGGVIKKNKASRLKSKAAKALSPKTA</sequence>
<dbReference type="InterPro" id="IPR002583">
    <property type="entry name" value="Ribosomal_bS20"/>
</dbReference>
<dbReference type="GO" id="GO:0015935">
    <property type="term" value="C:small ribosomal subunit"/>
    <property type="evidence" value="ECO:0007669"/>
    <property type="project" value="TreeGrafter"/>
</dbReference>
<evidence type="ECO:0000256" key="7">
    <source>
        <dbReference type="HAMAP-Rule" id="MF_00500"/>
    </source>
</evidence>
<dbReference type="AlphaFoldDB" id="A0A0G0VMZ7"/>
<dbReference type="PANTHER" id="PTHR33398">
    <property type="entry name" value="30S RIBOSOMAL PROTEIN S20"/>
    <property type="match status" value="1"/>
</dbReference>
<dbReference type="GO" id="GO:0003735">
    <property type="term" value="F:structural constituent of ribosome"/>
    <property type="evidence" value="ECO:0007669"/>
    <property type="project" value="InterPro"/>
</dbReference>
<evidence type="ECO:0000256" key="4">
    <source>
        <dbReference type="ARBA" id="ARBA00022980"/>
    </source>
</evidence>
<feature type="compositionally biased region" description="Basic residues" evidence="8">
    <location>
        <begin position="69"/>
        <end position="79"/>
    </location>
</feature>
<evidence type="ECO:0000256" key="3">
    <source>
        <dbReference type="ARBA" id="ARBA00022884"/>
    </source>
</evidence>
<organism evidence="9 10">
    <name type="scientific">Candidatus Yanofskybacteria bacterium GW2011_GWA2_41_22</name>
    <dbReference type="NCBI Taxonomy" id="1619023"/>
    <lineage>
        <taxon>Bacteria</taxon>
        <taxon>Candidatus Yanofskyibacteriota</taxon>
    </lineage>
</organism>
<dbReference type="GO" id="GO:0070181">
    <property type="term" value="F:small ribosomal subunit rRNA binding"/>
    <property type="evidence" value="ECO:0007669"/>
    <property type="project" value="TreeGrafter"/>
</dbReference>
<proteinExistence type="inferred from homology"/>
<comment type="caution">
    <text evidence="9">The sequence shown here is derived from an EMBL/GenBank/DDBJ whole genome shotgun (WGS) entry which is preliminary data.</text>
</comment>
<dbReference type="Proteomes" id="UP000033903">
    <property type="component" value="Unassembled WGS sequence"/>
</dbReference>
<dbReference type="PANTHER" id="PTHR33398:SF1">
    <property type="entry name" value="SMALL RIBOSOMAL SUBUNIT PROTEIN BS20C"/>
    <property type="match status" value="1"/>
</dbReference>
<protein>
    <recommendedName>
        <fullName evidence="6 7">Small ribosomal subunit protein bS20</fullName>
    </recommendedName>
</protein>
<keyword evidence="3 7" id="KW-0694">RNA-binding</keyword>
<keyword evidence="4 7" id="KW-0689">Ribosomal protein</keyword>
<dbReference type="NCBIfam" id="TIGR00029">
    <property type="entry name" value="S20"/>
    <property type="match status" value="1"/>
</dbReference>
<evidence type="ECO:0000256" key="2">
    <source>
        <dbReference type="ARBA" id="ARBA00022730"/>
    </source>
</evidence>
<reference evidence="9 10" key="1">
    <citation type="journal article" date="2015" name="Nature">
        <title>rRNA introns, odd ribosomes, and small enigmatic genomes across a large radiation of phyla.</title>
        <authorList>
            <person name="Brown C.T."/>
            <person name="Hug L.A."/>
            <person name="Thomas B.C."/>
            <person name="Sharon I."/>
            <person name="Castelle C.J."/>
            <person name="Singh A."/>
            <person name="Wilkins M.J."/>
            <person name="Williams K.H."/>
            <person name="Banfield J.F."/>
        </authorList>
    </citation>
    <scope>NUCLEOTIDE SEQUENCE [LARGE SCALE GENOMIC DNA]</scope>
</reference>
<comment type="function">
    <text evidence="7">Binds directly to 16S ribosomal RNA.</text>
</comment>
<evidence type="ECO:0000313" key="10">
    <source>
        <dbReference type="Proteomes" id="UP000033903"/>
    </source>
</evidence>
<gene>
    <name evidence="7" type="primary">rpsT</name>
    <name evidence="9" type="ORF">UU54_C0013G0010</name>
</gene>